<evidence type="ECO:0000313" key="3">
    <source>
        <dbReference type="Proteomes" id="UP001064489"/>
    </source>
</evidence>
<feature type="region of interest" description="Disordered" evidence="1">
    <location>
        <begin position="150"/>
        <end position="170"/>
    </location>
</feature>
<reference evidence="2" key="1">
    <citation type="journal article" date="2022" name="Plant J.">
        <title>Strategies of tolerance reflected in two North American maple genomes.</title>
        <authorList>
            <person name="McEvoy S.L."/>
            <person name="Sezen U.U."/>
            <person name="Trouern-Trend A."/>
            <person name="McMahon S.M."/>
            <person name="Schaberg P.G."/>
            <person name="Yang J."/>
            <person name="Wegrzyn J.L."/>
            <person name="Swenson N.G."/>
        </authorList>
    </citation>
    <scope>NUCLEOTIDE SEQUENCE</scope>
    <source>
        <strain evidence="2">91603</strain>
    </source>
</reference>
<evidence type="ECO:0000313" key="2">
    <source>
        <dbReference type="EMBL" id="KAI9178639.1"/>
    </source>
</evidence>
<accession>A0AAD5IWG6</accession>
<comment type="caution">
    <text evidence="2">The sequence shown here is derived from an EMBL/GenBank/DDBJ whole genome shotgun (WGS) entry which is preliminary data.</text>
</comment>
<dbReference type="AlphaFoldDB" id="A0AAD5IWG6"/>
<feature type="region of interest" description="Disordered" evidence="1">
    <location>
        <begin position="1"/>
        <end position="20"/>
    </location>
</feature>
<proteinExistence type="predicted"/>
<dbReference type="Proteomes" id="UP001064489">
    <property type="component" value="Chromosome 5"/>
</dbReference>
<protein>
    <submittedName>
        <fullName evidence="2">Uncharacterized protein</fullName>
    </submittedName>
</protein>
<evidence type="ECO:0000256" key="1">
    <source>
        <dbReference type="SAM" id="MobiDB-lite"/>
    </source>
</evidence>
<keyword evidence="3" id="KW-1185">Reference proteome</keyword>
<feature type="compositionally biased region" description="Basic and acidic residues" evidence="1">
    <location>
        <begin position="1"/>
        <end position="15"/>
    </location>
</feature>
<sequence>MGDRAYKSLDHRGSERGYSLQPDLEEAVKRKYDKRERANENVNYCASGQVSKMGQLVSFSKKEKGKGKMQFLRKPYVRPSVQRNNKVMGLLGTKLTGHEMDLLFICAGSKATQLWIDIGPKEASSEEGVDGTVSGSVGTDGGTWVEETNFSNSGIGSPVAKGGLGSGVGSQIEKNIGEEEKCSNEEGQNGSAKGGTEVVHISKSTGWDLEDEVARVIKKTMAMGLGIKGREKEIREIVVRRELEDEALYAN</sequence>
<reference evidence="2" key="2">
    <citation type="submission" date="2023-02" db="EMBL/GenBank/DDBJ databases">
        <authorList>
            <person name="Swenson N.G."/>
            <person name="Wegrzyn J.L."/>
            <person name="Mcevoy S.L."/>
        </authorList>
    </citation>
    <scope>NUCLEOTIDE SEQUENCE</scope>
    <source>
        <strain evidence="2">91603</strain>
        <tissue evidence="2">Leaf</tissue>
    </source>
</reference>
<dbReference type="EMBL" id="JAJSOW010000102">
    <property type="protein sequence ID" value="KAI9178639.1"/>
    <property type="molecule type" value="Genomic_DNA"/>
</dbReference>
<name>A0AAD5IWG6_ACENE</name>
<gene>
    <name evidence="2" type="ORF">LWI28_029073</name>
</gene>
<organism evidence="2 3">
    <name type="scientific">Acer negundo</name>
    <name type="common">Box elder</name>
    <dbReference type="NCBI Taxonomy" id="4023"/>
    <lineage>
        <taxon>Eukaryota</taxon>
        <taxon>Viridiplantae</taxon>
        <taxon>Streptophyta</taxon>
        <taxon>Embryophyta</taxon>
        <taxon>Tracheophyta</taxon>
        <taxon>Spermatophyta</taxon>
        <taxon>Magnoliopsida</taxon>
        <taxon>eudicotyledons</taxon>
        <taxon>Gunneridae</taxon>
        <taxon>Pentapetalae</taxon>
        <taxon>rosids</taxon>
        <taxon>malvids</taxon>
        <taxon>Sapindales</taxon>
        <taxon>Sapindaceae</taxon>
        <taxon>Hippocastanoideae</taxon>
        <taxon>Acereae</taxon>
        <taxon>Acer</taxon>
    </lineage>
</organism>